<name>A0AAN6ZW03_9PEZI</name>
<keyword evidence="3" id="KW-1185">Reference proteome</keyword>
<protein>
    <submittedName>
        <fullName evidence="2">Uncharacterized protein</fullName>
    </submittedName>
</protein>
<evidence type="ECO:0000313" key="2">
    <source>
        <dbReference type="EMBL" id="KAK4150906.1"/>
    </source>
</evidence>
<evidence type="ECO:0000256" key="1">
    <source>
        <dbReference type="SAM" id="MobiDB-lite"/>
    </source>
</evidence>
<proteinExistence type="predicted"/>
<feature type="region of interest" description="Disordered" evidence="1">
    <location>
        <begin position="74"/>
        <end position="119"/>
    </location>
</feature>
<feature type="region of interest" description="Disordered" evidence="1">
    <location>
        <begin position="1"/>
        <end position="50"/>
    </location>
</feature>
<evidence type="ECO:0000313" key="3">
    <source>
        <dbReference type="Proteomes" id="UP001302745"/>
    </source>
</evidence>
<reference evidence="2" key="1">
    <citation type="journal article" date="2023" name="Mol. Phylogenet. Evol.">
        <title>Genome-scale phylogeny and comparative genomics of the fungal order Sordariales.</title>
        <authorList>
            <person name="Hensen N."/>
            <person name="Bonometti L."/>
            <person name="Westerberg I."/>
            <person name="Brannstrom I.O."/>
            <person name="Guillou S."/>
            <person name="Cros-Aarteil S."/>
            <person name="Calhoun S."/>
            <person name="Haridas S."/>
            <person name="Kuo A."/>
            <person name="Mondo S."/>
            <person name="Pangilinan J."/>
            <person name="Riley R."/>
            <person name="LaButti K."/>
            <person name="Andreopoulos B."/>
            <person name="Lipzen A."/>
            <person name="Chen C."/>
            <person name="Yan M."/>
            <person name="Daum C."/>
            <person name="Ng V."/>
            <person name="Clum A."/>
            <person name="Steindorff A."/>
            <person name="Ohm R.A."/>
            <person name="Martin F."/>
            <person name="Silar P."/>
            <person name="Natvig D.O."/>
            <person name="Lalanne C."/>
            <person name="Gautier V."/>
            <person name="Ament-Velasquez S.L."/>
            <person name="Kruys A."/>
            <person name="Hutchinson M.I."/>
            <person name="Powell A.J."/>
            <person name="Barry K."/>
            <person name="Miller A.N."/>
            <person name="Grigoriev I.V."/>
            <person name="Debuchy R."/>
            <person name="Gladieux P."/>
            <person name="Hiltunen Thoren M."/>
            <person name="Johannesson H."/>
        </authorList>
    </citation>
    <scope>NUCLEOTIDE SEQUENCE</scope>
    <source>
        <strain evidence="2">CBS 538.74</strain>
    </source>
</reference>
<comment type="caution">
    <text evidence="2">The sequence shown here is derived from an EMBL/GenBank/DDBJ whole genome shotgun (WGS) entry which is preliminary data.</text>
</comment>
<dbReference type="AlphaFoldDB" id="A0AAN6ZW03"/>
<sequence>MPPKPAAGTGPGRAKKSRLSTDADGSDGDDTRSKRWSPVSGSANLDMVYKRDTRNPVSAYNFLCMCRPPFYNGENLGRKAQDGDDEDDEDDEGDEENKENAQGEEGETSEKSDMPPKQAKCDAGDTCLCNDAASEHPDHVWKLSFAGKRKFETQRLHAQLRCPDYFDMYTFNRHGAYGMLELLQNLILDFDEAAANYKEQWAVCEGLAFFLHTEDAWQVNRVDGNTVGETYLLLGRLFMSMLARLERERLLARDSAIKNLGLIMALFMDFARKARRMSQLSSSSRQSLLPAKSKKKWAPHAFDDHIFAYARKYDIDLVGPYKIDEILANADGDVDLPAPEHNTGKADPFNFTRNLKRYKEEQGGITGWMVFTVNPLTPIGGDCLDITSWTSDARKAKHFDEKDPLTKEQIDALKDGGVLMVV</sequence>
<feature type="compositionally biased region" description="Basic and acidic residues" evidence="1">
    <location>
        <begin position="108"/>
        <end position="119"/>
    </location>
</feature>
<dbReference type="Proteomes" id="UP001302745">
    <property type="component" value="Unassembled WGS sequence"/>
</dbReference>
<dbReference type="EMBL" id="MU857044">
    <property type="protein sequence ID" value="KAK4150906.1"/>
    <property type="molecule type" value="Genomic_DNA"/>
</dbReference>
<accession>A0AAN6ZW03</accession>
<organism evidence="2 3">
    <name type="scientific">Chaetomidium leptoderma</name>
    <dbReference type="NCBI Taxonomy" id="669021"/>
    <lineage>
        <taxon>Eukaryota</taxon>
        <taxon>Fungi</taxon>
        <taxon>Dikarya</taxon>
        <taxon>Ascomycota</taxon>
        <taxon>Pezizomycotina</taxon>
        <taxon>Sordariomycetes</taxon>
        <taxon>Sordariomycetidae</taxon>
        <taxon>Sordariales</taxon>
        <taxon>Chaetomiaceae</taxon>
        <taxon>Chaetomidium</taxon>
    </lineage>
</organism>
<reference evidence="2" key="2">
    <citation type="submission" date="2023-05" db="EMBL/GenBank/DDBJ databases">
        <authorList>
            <consortium name="Lawrence Berkeley National Laboratory"/>
            <person name="Steindorff A."/>
            <person name="Hensen N."/>
            <person name="Bonometti L."/>
            <person name="Westerberg I."/>
            <person name="Brannstrom I.O."/>
            <person name="Guillou S."/>
            <person name="Cros-Aarteil S."/>
            <person name="Calhoun S."/>
            <person name="Haridas S."/>
            <person name="Kuo A."/>
            <person name="Mondo S."/>
            <person name="Pangilinan J."/>
            <person name="Riley R."/>
            <person name="Labutti K."/>
            <person name="Andreopoulos B."/>
            <person name="Lipzen A."/>
            <person name="Chen C."/>
            <person name="Yanf M."/>
            <person name="Daum C."/>
            <person name="Ng V."/>
            <person name="Clum A."/>
            <person name="Ohm R."/>
            <person name="Martin F."/>
            <person name="Silar P."/>
            <person name="Natvig D."/>
            <person name="Lalanne C."/>
            <person name="Gautier V."/>
            <person name="Ament-Velasquez S.L."/>
            <person name="Kruys A."/>
            <person name="Hutchinson M.I."/>
            <person name="Powell A.J."/>
            <person name="Barry K."/>
            <person name="Miller A.N."/>
            <person name="Grigoriev I.V."/>
            <person name="Debuchy R."/>
            <person name="Gladieux P."/>
            <person name="Thoren M.H."/>
            <person name="Johannesson H."/>
        </authorList>
    </citation>
    <scope>NUCLEOTIDE SEQUENCE</scope>
    <source>
        <strain evidence="2">CBS 538.74</strain>
    </source>
</reference>
<feature type="compositionally biased region" description="Acidic residues" evidence="1">
    <location>
        <begin position="83"/>
        <end position="107"/>
    </location>
</feature>
<gene>
    <name evidence="2" type="ORF">C8A00DRAFT_36482</name>
</gene>